<dbReference type="InterPro" id="IPR029058">
    <property type="entry name" value="AB_hydrolase_fold"/>
</dbReference>
<dbReference type="PATRIC" id="fig|1280953.3.peg.3158"/>
<organism evidence="2 3">
    <name type="scientific">Hyphomonas oceanitis SCH89</name>
    <dbReference type="NCBI Taxonomy" id="1280953"/>
    <lineage>
        <taxon>Bacteria</taxon>
        <taxon>Pseudomonadati</taxon>
        <taxon>Pseudomonadota</taxon>
        <taxon>Alphaproteobacteria</taxon>
        <taxon>Hyphomonadales</taxon>
        <taxon>Hyphomonadaceae</taxon>
        <taxon>Hyphomonas</taxon>
    </lineage>
</organism>
<accession>A0A059G3Y0</accession>
<dbReference type="Proteomes" id="UP000024942">
    <property type="component" value="Unassembled WGS sequence"/>
</dbReference>
<dbReference type="SUPFAM" id="SSF53474">
    <property type="entry name" value="alpha/beta-Hydrolases"/>
    <property type="match status" value="1"/>
</dbReference>
<dbReference type="eggNOG" id="COG1073">
    <property type="taxonomic scope" value="Bacteria"/>
</dbReference>
<dbReference type="EMBL" id="ARYL01000029">
    <property type="protein sequence ID" value="KDA01414.1"/>
    <property type="molecule type" value="Genomic_DNA"/>
</dbReference>
<dbReference type="GO" id="GO:0004806">
    <property type="term" value="F:triacylglycerol lipase activity"/>
    <property type="evidence" value="ECO:0007669"/>
    <property type="project" value="InterPro"/>
</dbReference>
<evidence type="ECO:0000256" key="1">
    <source>
        <dbReference type="SAM" id="SignalP"/>
    </source>
</evidence>
<keyword evidence="1" id="KW-0732">Signal</keyword>
<dbReference type="Gene3D" id="3.40.50.1820">
    <property type="entry name" value="alpha/beta hydrolase"/>
    <property type="match status" value="2"/>
</dbReference>
<dbReference type="RefSeq" id="WP_035540325.1">
    <property type="nucleotide sequence ID" value="NZ_ARYL01000029.1"/>
</dbReference>
<proteinExistence type="predicted"/>
<dbReference type="PIRSF" id="PIRSF029171">
    <property type="entry name" value="Esterase_LipA"/>
    <property type="match status" value="1"/>
</dbReference>
<dbReference type="PANTHER" id="PTHR34853">
    <property type="match status" value="1"/>
</dbReference>
<evidence type="ECO:0000313" key="2">
    <source>
        <dbReference type="EMBL" id="KDA01414.1"/>
    </source>
</evidence>
<protein>
    <recommendedName>
        <fullName evidence="4">Secretory lipase</fullName>
    </recommendedName>
</protein>
<reference evidence="2 3" key="1">
    <citation type="journal article" date="2014" name="Antonie Van Leeuwenhoek">
        <title>Hyphomonas beringensis sp. nov. and Hyphomonas chukchiensis sp. nov., isolated from surface seawater of the Bering Sea and Chukchi Sea.</title>
        <authorList>
            <person name="Li C."/>
            <person name="Lai Q."/>
            <person name="Li G."/>
            <person name="Dong C."/>
            <person name="Wang J."/>
            <person name="Liao Y."/>
            <person name="Shao Z."/>
        </authorList>
    </citation>
    <scope>NUCLEOTIDE SEQUENCE [LARGE SCALE GENOMIC DNA]</scope>
    <source>
        <strain evidence="2 3">SCH89</strain>
    </source>
</reference>
<dbReference type="InterPro" id="IPR005152">
    <property type="entry name" value="Lipase_secreted"/>
</dbReference>
<dbReference type="GO" id="GO:0016042">
    <property type="term" value="P:lipid catabolic process"/>
    <property type="evidence" value="ECO:0007669"/>
    <property type="project" value="InterPro"/>
</dbReference>
<dbReference type="PROSITE" id="PS51257">
    <property type="entry name" value="PROKAR_LIPOPROTEIN"/>
    <property type="match status" value="1"/>
</dbReference>
<feature type="chain" id="PRO_5001578499" description="Secretory lipase" evidence="1">
    <location>
        <begin position="23"/>
        <end position="402"/>
    </location>
</feature>
<dbReference type="AlphaFoldDB" id="A0A059G3Y0"/>
<sequence>MKSMRAASVMTGMLLAGACATAQPGADAPFDGRVSEFYSWAEAAPTLPGEMLRKEPLAEALSIPGAARAERILYSSTDGIDGQTPVTVSGALFYPQGDMPEGGWPVIAWGHGTKGIADICAPSWTGMTYRDRTYLSKWLSEGFAIVASDYEGLGTAGLHPYIAGRAAGYSILDSARAVTRNAPELSNKVLLVGQSQGGGAVVIAAAHASEYAPDLNVIGVVATGAGTVDLERADLIGDADAKIDSTSAYALYVVRALSLIDPELKPEDMLTAKAMTVLPLADTRCVADLEYDMSIAELNWSTTLKPHGFEVMKQYISLLNQPATGYAAPVFIGTGADDIEVAPAFQEDLAQTICRAGVSVEHHVYEGEDHSTAVNKSLEDSVPFVRKLMAGDAVDNTCGSSE</sequence>
<keyword evidence="3" id="KW-1185">Reference proteome</keyword>
<feature type="signal peptide" evidence="1">
    <location>
        <begin position="1"/>
        <end position="22"/>
    </location>
</feature>
<dbReference type="Pfam" id="PF03583">
    <property type="entry name" value="LIP"/>
    <property type="match status" value="1"/>
</dbReference>
<evidence type="ECO:0000313" key="3">
    <source>
        <dbReference type="Proteomes" id="UP000024942"/>
    </source>
</evidence>
<evidence type="ECO:0008006" key="4">
    <source>
        <dbReference type="Google" id="ProtNLM"/>
    </source>
</evidence>
<dbReference type="STRING" id="1280953.HOC_15737"/>
<dbReference type="OrthoDB" id="9955at2"/>
<dbReference type="PANTHER" id="PTHR34853:SF1">
    <property type="entry name" value="LIPASE 5"/>
    <property type="match status" value="1"/>
</dbReference>
<gene>
    <name evidence="2" type="ORF">HOC_15737</name>
</gene>
<name>A0A059G3Y0_9PROT</name>
<comment type="caution">
    <text evidence="2">The sequence shown here is derived from an EMBL/GenBank/DDBJ whole genome shotgun (WGS) entry which is preliminary data.</text>
</comment>